<reference evidence="1 2" key="1">
    <citation type="submission" date="2024-05" db="EMBL/GenBank/DDBJ databases">
        <title>Haplotype-resolved chromosome-level genome assembly of Huyou (Citrus changshanensis).</title>
        <authorList>
            <person name="Miao C."/>
            <person name="Chen W."/>
            <person name="Wu Y."/>
            <person name="Wang L."/>
            <person name="Zhao S."/>
            <person name="Grierson D."/>
            <person name="Xu C."/>
            <person name="Chen K."/>
        </authorList>
    </citation>
    <scope>NUCLEOTIDE SEQUENCE [LARGE SCALE GENOMIC DNA]</scope>
    <source>
        <strain evidence="1">01-14</strain>
        <tissue evidence="1">Leaf</tissue>
    </source>
</reference>
<organism evidence="1 2">
    <name type="scientific">Citrus x changshan-huyou</name>
    <dbReference type="NCBI Taxonomy" id="2935761"/>
    <lineage>
        <taxon>Eukaryota</taxon>
        <taxon>Viridiplantae</taxon>
        <taxon>Streptophyta</taxon>
        <taxon>Embryophyta</taxon>
        <taxon>Tracheophyta</taxon>
        <taxon>Spermatophyta</taxon>
        <taxon>Magnoliopsida</taxon>
        <taxon>eudicotyledons</taxon>
        <taxon>Gunneridae</taxon>
        <taxon>Pentapetalae</taxon>
        <taxon>rosids</taxon>
        <taxon>malvids</taxon>
        <taxon>Sapindales</taxon>
        <taxon>Rutaceae</taxon>
        <taxon>Aurantioideae</taxon>
        <taxon>Citrus</taxon>
    </lineage>
</organism>
<sequence>MVFGHVTTTPPRFCTHFNDRNTPPLSDQYRKLMEGKIDFSINCPFHHKVEVPAVQSATNHHLYNRDTIKGYDFCNHHPHHRDTTSSIVALLPLPASHDSCAPPIFAAKLLALAATTLQLVKLKTAEENKGEQPLLPVIGFRQQQITLALFLFYV</sequence>
<keyword evidence="2" id="KW-1185">Reference proteome</keyword>
<gene>
    <name evidence="1" type="ORF">WN944_006593</name>
</gene>
<comment type="caution">
    <text evidence="1">The sequence shown here is derived from an EMBL/GenBank/DDBJ whole genome shotgun (WGS) entry which is preliminary data.</text>
</comment>
<evidence type="ECO:0000313" key="1">
    <source>
        <dbReference type="EMBL" id="KAK9214600.1"/>
    </source>
</evidence>
<dbReference type="Proteomes" id="UP001428341">
    <property type="component" value="Unassembled WGS sequence"/>
</dbReference>
<dbReference type="EMBL" id="JBCGBO010000003">
    <property type="protein sequence ID" value="KAK9214600.1"/>
    <property type="molecule type" value="Genomic_DNA"/>
</dbReference>
<accession>A0AAP0MQW8</accession>
<evidence type="ECO:0000313" key="2">
    <source>
        <dbReference type="Proteomes" id="UP001428341"/>
    </source>
</evidence>
<proteinExistence type="predicted"/>
<protein>
    <submittedName>
        <fullName evidence="1">Uncharacterized protein</fullName>
    </submittedName>
</protein>
<dbReference type="AlphaFoldDB" id="A0AAP0MQW8"/>
<name>A0AAP0MQW8_9ROSI</name>